<proteinExistence type="predicted"/>
<dbReference type="EMBL" id="CM001439">
    <property type="protein sequence ID" value="EHR50516.1"/>
    <property type="molecule type" value="Genomic_DNA"/>
</dbReference>
<comment type="subcellular location">
    <subcellularLocation>
        <location evidence="1">Cell membrane</location>
        <topology evidence="1">Multi-pass membrane protein</topology>
    </subcellularLocation>
</comment>
<keyword evidence="5 7" id="KW-0472">Membrane</keyword>
<evidence type="ECO:0000256" key="4">
    <source>
        <dbReference type="ARBA" id="ARBA00022989"/>
    </source>
</evidence>
<dbReference type="HOGENOM" id="CLU_045539_2_3_11"/>
<dbReference type="Proteomes" id="UP000004926">
    <property type="component" value="Chromosome"/>
</dbReference>
<protein>
    <submittedName>
        <fullName evidence="8">Putative membrane protein</fullName>
    </submittedName>
</protein>
<dbReference type="AlphaFoldDB" id="H5WWG0"/>
<name>H5WWG0_9PSEU</name>
<feature type="transmembrane region" description="Helical" evidence="7">
    <location>
        <begin position="198"/>
        <end position="219"/>
    </location>
</feature>
<keyword evidence="9" id="KW-1185">Reference proteome</keyword>
<dbReference type="eggNOG" id="COG1295">
    <property type="taxonomic scope" value="Bacteria"/>
</dbReference>
<evidence type="ECO:0000256" key="2">
    <source>
        <dbReference type="ARBA" id="ARBA00022475"/>
    </source>
</evidence>
<evidence type="ECO:0000256" key="7">
    <source>
        <dbReference type="SAM" id="Phobius"/>
    </source>
</evidence>
<dbReference type="PANTHER" id="PTHR30213">
    <property type="entry name" value="INNER MEMBRANE PROTEIN YHJD"/>
    <property type="match status" value="1"/>
</dbReference>
<dbReference type="STRING" id="882083.SacmaDRAFT_2264"/>
<keyword evidence="2" id="KW-1003">Cell membrane</keyword>
<feature type="transmembrane region" description="Helical" evidence="7">
    <location>
        <begin position="155"/>
        <end position="178"/>
    </location>
</feature>
<dbReference type="GO" id="GO:0005886">
    <property type="term" value="C:plasma membrane"/>
    <property type="evidence" value="ECO:0007669"/>
    <property type="project" value="UniProtKB-SubCell"/>
</dbReference>
<organism evidence="8 9">
    <name type="scientific">Saccharomonospora marina XMU15</name>
    <dbReference type="NCBI Taxonomy" id="882083"/>
    <lineage>
        <taxon>Bacteria</taxon>
        <taxon>Bacillati</taxon>
        <taxon>Actinomycetota</taxon>
        <taxon>Actinomycetes</taxon>
        <taxon>Pseudonocardiales</taxon>
        <taxon>Pseudonocardiaceae</taxon>
        <taxon>Saccharomonospora</taxon>
    </lineage>
</organism>
<dbReference type="InterPro" id="IPR017039">
    <property type="entry name" value="Virul_fac_BrkB"/>
</dbReference>
<evidence type="ECO:0000256" key="3">
    <source>
        <dbReference type="ARBA" id="ARBA00022692"/>
    </source>
</evidence>
<evidence type="ECO:0000256" key="1">
    <source>
        <dbReference type="ARBA" id="ARBA00004651"/>
    </source>
</evidence>
<sequence>MTDGEDDRASARQARRKVPLRLVRRTLSKAWSGNIFSEAAEAAFWQTLSLPPLLLGLLGSVGFLGDWFGEAVVTEVHDQIIGFSETVFSGSVVNQIIEPTVDDILTTGKGEIVSVGFLISLWAGSSAMSSFVDAITVAHDQYGVRNEVWQRIFALLLYLASLVLLVIGLPIIAIGPNLLPEFFPADWQPMIASWVGALYYPTVGVLLVLALATLYKVALPRKLPWHRGLPGAGLAMVIFLLSSVGLRFYISWITTTGYTYGALATPIAFLLFTFFIGLAIVAGAYFNSAIQELWPARMTRRQRRKWRRLEMVRANERLRTEDGEGGLWQRTTMPLRRQRRPDDGSSDEAGTEPTEPIDGGNHGDGGDRGGGEEDHGEDRQPERSGEPDRSAGEQPSWQRRRPEPQDETDYSPPGGRFS</sequence>
<feature type="transmembrane region" description="Helical" evidence="7">
    <location>
        <begin position="262"/>
        <end position="286"/>
    </location>
</feature>
<evidence type="ECO:0000313" key="8">
    <source>
        <dbReference type="EMBL" id="EHR50516.1"/>
    </source>
</evidence>
<feature type="compositionally biased region" description="Basic and acidic residues" evidence="6">
    <location>
        <begin position="364"/>
        <end position="391"/>
    </location>
</feature>
<evidence type="ECO:0000256" key="6">
    <source>
        <dbReference type="SAM" id="MobiDB-lite"/>
    </source>
</evidence>
<feature type="region of interest" description="Disordered" evidence="6">
    <location>
        <begin position="323"/>
        <end position="418"/>
    </location>
</feature>
<dbReference type="OrthoDB" id="3209118at2"/>
<dbReference type="RefSeq" id="WP_009153901.1">
    <property type="nucleotide sequence ID" value="NZ_CM001439.1"/>
</dbReference>
<keyword evidence="3 7" id="KW-0812">Transmembrane</keyword>
<evidence type="ECO:0000256" key="5">
    <source>
        <dbReference type="ARBA" id="ARBA00023136"/>
    </source>
</evidence>
<dbReference type="Pfam" id="PF03631">
    <property type="entry name" value="Virul_fac_BrkB"/>
    <property type="match status" value="1"/>
</dbReference>
<gene>
    <name evidence="8" type="ORF">SacmaDRAFT_2264</name>
</gene>
<feature type="transmembrane region" description="Helical" evidence="7">
    <location>
        <begin position="231"/>
        <end position="250"/>
    </location>
</feature>
<reference evidence="8 9" key="1">
    <citation type="journal article" date="2012" name="Stand. Genomic Sci.">
        <title>Genome sequence of the ocean sediment bacterium Saccharomonospora marina type strain (XMU15(T)).</title>
        <authorList>
            <person name="Klenk H.P."/>
            <person name="Lu M."/>
            <person name="Lucas S."/>
            <person name="Lapidus A."/>
            <person name="Copeland A."/>
            <person name="Pitluck S."/>
            <person name="Goodwin L.A."/>
            <person name="Han C."/>
            <person name="Tapia R."/>
            <person name="Brambilla E.M."/>
            <person name="Potter G."/>
            <person name="Land M."/>
            <person name="Ivanova N."/>
            <person name="Rohde M."/>
            <person name="Goker M."/>
            <person name="Detter J.C."/>
            <person name="Li W.J."/>
            <person name="Kyrpides N.C."/>
            <person name="Woyke T."/>
        </authorList>
    </citation>
    <scope>NUCLEOTIDE SEQUENCE [LARGE SCALE GENOMIC DNA]</scope>
    <source>
        <strain evidence="8 9">XMU15</strain>
    </source>
</reference>
<dbReference type="PANTHER" id="PTHR30213:SF0">
    <property type="entry name" value="UPF0761 MEMBRANE PROTEIN YIHY"/>
    <property type="match status" value="1"/>
</dbReference>
<evidence type="ECO:0000313" key="9">
    <source>
        <dbReference type="Proteomes" id="UP000004926"/>
    </source>
</evidence>
<accession>H5WWG0</accession>
<keyword evidence="4 7" id="KW-1133">Transmembrane helix</keyword>